<reference evidence="2 3" key="1">
    <citation type="submission" date="2023-08" db="EMBL/GenBank/DDBJ databases">
        <title>A Necator americanus chromosomal reference genome.</title>
        <authorList>
            <person name="Ilik V."/>
            <person name="Petrzelkova K.J."/>
            <person name="Pardy F."/>
            <person name="Fuh T."/>
            <person name="Niatou-Singa F.S."/>
            <person name="Gouil Q."/>
            <person name="Baker L."/>
            <person name="Ritchie M.E."/>
            <person name="Jex A.R."/>
            <person name="Gazzola D."/>
            <person name="Li H."/>
            <person name="Toshio Fujiwara R."/>
            <person name="Zhan B."/>
            <person name="Aroian R.V."/>
            <person name="Pafco B."/>
            <person name="Schwarz E.M."/>
        </authorList>
    </citation>
    <scope>NUCLEOTIDE SEQUENCE [LARGE SCALE GENOMIC DNA]</scope>
    <source>
        <strain evidence="2 3">Aroian</strain>
        <tissue evidence="2">Whole animal</tissue>
    </source>
</reference>
<evidence type="ECO:0000256" key="1">
    <source>
        <dbReference type="SAM" id="MobiDB-lite"/>
    </source>
</evidence>
<evidence type="ECO:0008006" key="4">
    <source>
        <dbReference type="Google" id="ProtNLM"/>
    </source>
</evidence>
<gene>
    <name evidence="2" type="primary">Necator_chrX.g25596</name>
    <name evidence="2" type="ORF">RB195_025430</name>
</gene>
<proteinExistence type="predicted"/>
<comment type="caution">
    <text evidence="2">The sequence shown here is derived from an EMBL/GenBank/DDBJ whole genome shotgun (WGS) entry which is preliminary data.</text>
</comment>
<organism evidence="2 3">
    <name type="scientific">Necator americanus</name>
    <name type="common">Human hookworm</name>
    <dbReference type="NCBI Taxonomy" id="51031"/>
    <lineage>
        <taxon>Eukaryota</taxon>
        <taxon>Metazoa</taxon>
        <taxon>Ecdysozoa</taxon>
        <taxon>Nematoda</taxon>
        <taxon>Chromadorea</taxon>
        <taxon>Rhabditida</taxon>
        <taxon>Rhabditina</taxon>
        <taxon>Rhabditomorpha</taxon>
        <taxon>Strongyloidea</taxon>
        <taxon>Ancylostomatidae</taxon>
        <taxon>Bunostominae</taxon>
        <taxon>Necator</taxon>
    </lineage>
</organism>
<dbReference type="Proteomes" id="UP001303046">
    <property type="component" value="Unassembled WGS sequence"/>
</dbReference>
<sequence>MTRSGRLRMRRCSPTPALTIFVAYAPTSSYEEEEVEAFYMDLERSAPEELHIKPTPYNGMSRRGDFPSSSWRLRPPRGARNFKGRLLYAGRVSHPVEEALPSKVRHAIMPVTNRTALGPDRIRPEHLKNLPPVLINTLARLFTRYLSECKEAGFRKGFSTIDYNHTASKLIEVSREYKMPLCITFIDLKKAFDSVETEAVMEALDQGVPTQYTKVLRELYSNFTDLATLREYPH</sequence>
<protein>
    <recommendedName>
        <fullName evidence="4">Reverse transcriptase domain-containing protein</fullName>
    </recommendedName>
</protein>
<evidence type="ECO:0000313" key="3">
    <source>
        <dbReference type="Proteomes" id="UP001303046"/>
    </source>
</evidence>
<accession>A0ABR1ESF8</accession>
<dbReference type="EMBL" id="JAVFWL010000006">
    <property type="protein sequence ID" value="KAK6765513.1"/>
    <property type="molecule type" value="Genomic_DNA"/>
</dbReference>
<feature type="region of interest" description="Disordered" evidence="1">
    <location>
        <begin position="51"/>
        <end position="70"/>
    </location>
</feature>
<evidence type="ECO:0000313" key="2">
    <source>
        <dbReference type="EMBL" id="KAK6765513.1"/>
    </source>
</evidence>
<dbReference type="PANTHER" id="PTHR19446">
    <property type="entry name" value="REVERSE TRANSCRIPTASES"/>
    <property type="match status" value="1"/>
</dbReference>
<keyword evidence="3" id="KW-1185">Reference proteome</keyword>
<name>A0ABR1ESF8_NECAM</name>